<dbReference type="EMBL" id="SNRY01000933">
    <property type="protein sequence ID" value="KAA6335052.1"/>
    <property type="molecule type" value="Genomic_DNA"/>
</dbReference>
<dbReference type="Gene3D" id="3.40.50.720">
    <property type="entry name" value="NAD(P)-binding Rossmann-like Domain"/>
    <property type="match status" value="1"/>
</dbReference>
<protein>
    <submittedName>
        <fullName evidence="3">2-dehydro-3-deoxy-D-gluconate 5-dehydrogenase</fullName>
        <ecNumber evidence="3">1.1.1.127</ecNumber>
    </submittedName>
</protein>
<evidence type="ECO:0000256" key="2">
    <source>
        <dbReference type="ARBA" id="ARBA00023002"/>
    </source>
</evidence>
<dbReference type="FunFam" id="3.40.50.720:FF:000084">
    <property type="entry name" value="Short-chain dehydrogenase reductase"/>
    <property type="match status" value="1"/>
</dbReference>
<dbReference type="PANTHER" id="PTHR42760">
    <property type="entry name" value="SHORT-CHAIN DEHYDROGENASES/REDUCTASES FAMILY MEMBER"/>
    <property type="match status" value="1"/>
</dbReference>
<reference evidence="3" key="1">
    <citation type="submission" date="2019-03" db="EMBL/GenBank/DDBJ databases">
        <title>Single cell metagenomics reveals metabolic interactions within the superorganism composed of flagellate Streblomastix strix and complex community of Bacteroidetes bacteria on its surface.</title>
        <authorList>
            <person name="Treitli S.C."/>
            <person name="Kolisko M."/>
            <person name="Husnik F."/>
            <person name="Keeling P."/>
            <person name="Hampl V."/>
        </authorList>
    </citation>
    <scope>NUCLEOTIDE SEQUENCE</scope>
    <source>
        <strain evidence="3">STM</strain>
    </source>
</reference>
<dbReference type="PRINTS" id="PR00081">
    <property type="entry name" value="GDHRDH"/>
</dbReference>
<keyword evidence="2 3" id="KW-0560">Oxidoreductase</keyword>
<dbReference type="InterPro" id="IPR036291">
    <property type="entry name" value="NAD(P)-bd_dom_sf"/>
</dbReference>
<evidence type="ECO:0000256" key="1">
    <source>
        <dbReference type="ARBA" id="ARBA00006484"/>
    </source>
</evidence>
<dbReference type="InterPro" id="IPR002347">
    <property type="entry name" value="SDR_fam"/>
</dbReference>
<gene>
    <name evidence="3" type="ORF">EZS27_016679</name>
</gene>
<evidence type="ECO:0000313" key="3">
    <source>
        <dbReference type="EMBL" id="KAA6335052.1"/>
    </source>
</evidence>
<dbReference type="Pfam" id="PF13561">
    <property type="entry name" value="adh_short_C2"/>
    <property type="match status" value="1"/>
</dbReference>
<organism evidence="3">
    <name type="scientific">termite gut metagenome</name>
    <dbReference type="NCBI Taxonomy" id="433724"/>
    <lineage>
        <taxon>unclassified sequences</taxon>
        <taxon>metagenomes</taxon>
        <taxon>organismal metagenomes</taxon>
    </lineage>
</organism>
<dbReference type="SUPFAM" id="SSF51735">
    <property type="entry name" value="NAD(P)-binding Rossmann-fold domains"/>
    <property type="match status" value="1"/>
</dbReference>
<comment type="similarity">
    <text evidence="1">Belongs to the short-chain dehydrogenases/reductases (SDR) family.</text>
</comment>
<sequence>MDVFSLKGKRAVITGGGSGIGFGIAKVFTEAGAEVVIIGKNEQKLIDAQAALGSLCHYRQFDVTQLEKIPAVVAEIENSFGVVNTLIPCAGIHLKKNALDTTDSEYLQVLNVHLLSTFAFAREFGKKMTTRKNGSIILISSMSAVMGMKQVVAYTTAKTALIGLMRSLVAEFSLDHVRVNTVAPGWIESPMLHKAIDNDPPRKQKILDRIPTGTFGEPEDIGYAALYLASDAGKYVNGVFLPVDAGAAEAF</sequence>
<proteinExistence type="inferred from homology"/>
<dbReference type="GO" id="GO:0047001">
    <property type="term" value="F:2-dehydro-3-deoxy-D-gluconate 5-dehydrogenase activity"/>
    <property type="evidence" value="ECO:0007669"/>
    <property type="project" value="UniProtKB-EC"/>
</dbReference>
<comment type="caution">
    <text evidence="3">The sequence shown here is derived from an EMBL/GenBank/DDBJ whole genome shotgun (WGS) entry which is preliminary data.</text>
</comment>
<accession>A0A5J4RNG7</accession>
<name>A0A5J4RNG7_9ZZZZ</name>
<dbReference type="PANTHER" id="PTHR42760:SF115">
    <property type="entry name" value="3-OXOACYL-[ACYL-CARRIER-PROTEIN] REDUCTASE FABG"/>
    <property type="match status" value="1"/>
</dbReference>
<dbReference type="AlphaFoldDB" id="A0A5J4RNG7"/>
<dbReference type="EC" id="1.1.1.127" evidence="3"/>